<name>A0A6L3VU49_9ACTN</name>
<protein>
    <submittedName>
        <fullName evidence="1">Uncharacterized protein</fullName>
    </submittedName>
</protein>
<accession>A0A6L3VU49</accession>
<dbReference type="Gene3D" id="1.10.357.10">
    <property type="entry name" value="Tetracycline Repressor, domain 2"/>
    <property type="match status" value="1"/>
</dbReference>
<dbReference type="AlphaFoldDB" id="A0A6L3VU49"/>
<dbReference type="EMBL" id="WBMR01000079">
    <property type="protein sequence ID" value="KAB2376478.1"/>
    <property type="molecule type" value="Genomic_DNA"/>
</dbReference>
<evidence type="ECO:0000313" key="2">
    <source>
        <dbReference type="Proteomes" id="UP000483004"/>
    </source>
</evidence>
<sequence>MDSRRSVKQSLPYPYDQDLSAVLRRLNRRTPGSRNRLANDPVTAAYLAAGMRLIERHLGPDAVRTAVDPEDGGSSIERPMLAFLSQRAVAAEVGRNPDPFPQLGSVSTLRSTWGCHSDFIADLLRFGLWSYHPNHCDAAEAADILGLLLDGPDLVEGIHRLGFWDLLTLVDRSRFRLELFATAASEGDEVVQKALAENYQEILEPWREICGELLGARGLRLRTGVSIDAFVDMVSAVMEGVALRVLADRGADVLDRARGRSMAGTALLALIGGCVERADRSDGLTIEESVEAMVYGTTESGRGGRGAAAVRDGLVVTR</sequence>
<comment type="caution">
    <text evidence="1">The sequence shown here is derived from an EMBL/GenBank/DDBJ whole genome shotgun (WGS) entry which is preliminary data.</text>
</comment>
<proteinExistence type="predicted"/>
<organism evidence="1 2">
    <name type="scientific">Actinomadura montaniterrae</name>
    <dbReference type="NCBI Taxonomy" id="1803903"/>
    <lineage>
        <taxon>Bacteria</taxon>
        <taxon>Bacillati</taxon>
        <taxon>Actinomycetota</taxon>
        <taxon>Actinomycetes</taxon>
        <taxon>Streptosporangiales</taxon>
        <taxon>Thermomonosporaceae</taxon>
        <taxon>Actinomadura</taxon>
    </lineage>
</organism>
<evidence type="ECO:0000313" key="1">
    <source>
        <dbReference type="EMBL" id="KAB2376478.1"/>
    </source>
</evidence>
<gene>
    <name evidence="1" type="ORF">F9B16_25030</name>
</gene>
<dbReference type="RefSeq" id="WP_151542565.1">
    <property type="nucleotide sequence ID" value="NZ_WBMR01000079.1"/>
</dbReference>
<reference evidence="1 2" key="1">
    <citation type="submission" date="2019-09" db="EMBL/GenBank/DDBJ databases">
        <title>Actinomadura physcomitrii sp. nov., a novel actinomycete isolated from moss [Physcomitrium sphaericum (Ludw) Fuernr].</title>
        <authorList>
            <person name="Liu C."/>
            <person name="Zhuang X."/>
        </authorList>
    </citation>
    <scope>NUCLEOTIDE SEQUENCE [LARGE SCALE GENOMIC DNA]</scope>
    <source>
        <strain evidence="1 2">CYP1-1B</strain>
    </source>
</reference>
<dbReference type="OrthoDB" id="4964763at2"/>
<dbReference type="Proteomes" id="UP000483004">
    <property type="component" value="Unassembled WGS sequence"/>
</dbReference>
<keyword evidence="2" id="KW-1185">Reference proteome</keyword>